<evidence type="ECO:0000259" key="4">
    <source>
        <dbReference type="PROSITE" id="PS01124"/>
    </source>
</evidence>
<feature type="domain" description="HTH araC/xylS-type" evidence="4">
    <location>
        <begin position="180"/>
        <end position="278"/>
    </location>
</feature>
<dbReference type="AlphaFoldDB" id="A0A327WAX8"/>
<organism evidence="5 6">
    <name type="scientific">Chitinophaga dinghuensis</name>
    <dbReference type="NCBI Taxonomy" id="1539050"/>
    <lineage>
        <taxon>Bacteria</taxon>
        <taxon>Pseudomonadati</taxon>
        <taxon>Bacteroidota</taxon>
        <taxon>Chitinophagia</taxon>
        <taxon>Chitinophagales</taxon>
        <taxon>Chitinophagaceae</taxon>
        <taxon>Chitinophaga</taxon>
    </lineage>
</organism>
<keyword evidence="6" id="KW-1185">Reference proteome</keyword>
<dbReference type="GO" id="GO:0043565">
    <property type="term" value="F:sequence-specific DNA binding"/>
    <property type="evidence" value="ECO:0007669"/>
    <property type="project" value="InterPro"/>
</dbReference>
<dbReference type="PANTHER" id="PTHR43280">
    <property type="entry name" value="ARAC-FAMILY TRANSCRIPTIONAL REGULATOR"/>
    <property type="match status" value="1"/>
</dbReference>
<keyword evidence="3" id="KW-0804">Transcription</keyword>
<evidence type="ECO:0000256" key="2">
    <source>
        <dbReference type="ARBA" id="ARBA00023125"/>
    </source>
</evidence>
<evidence type="ECO:0000313" key="6">
    <source>
        <dbReference type="Proteomes" id="UP000249819"/>
    </source>
</evidence>
<dbReference type="PRINTS" id="PR00032">
    <property type="entry name" value="HTHARAC"/>
</dbReference>
<dbReference type="Proteomes" id="UP000249819">
    <property type="component" value="Unassembled WGS sequence"/>
</dbReference>
<dbReference type="Pfam" id="PF12833">
    <property type="entry name" value="HTH_18"/>
    <property type="match status" value="1"/>
</dbReference>
<dbReference type="InterPro" id="IPR037923">
    <property type="entry name" value="HTH-like"/>
</dbReference>
<evidence type="ECO:0000313" key="5">
    <source>
        <dbReference type="EMBL" id="RAJ87907.1"/>
    </source>
</evidence>
<keyword evidence="1" id="KW-0805">Transcription regulation</keyword>
<dbReference type="Gene3D" id="1.10.10.60">
    <property type="entry name" value="Homeodomain-like"/>
    <property type="match status" value="2"/>
</dbReference>
<dbReference type="InterPro" id="IPR020449">
    <property type="entry name" value="Tscrpt_reg_AraC-type_HTH"/>
</dbReference>
<dbReference type="SUPFAM" id="SSF51215">
    <property type="entry name" value="Regulatory protein AraC"/>
    <property type="match status" value="1"/>
</dbReference>
<dbReference type="InterPro" id="IPR018060">
    <property type="entry name" value="HTH_AraC"/>
</dbReference>
<dbReference type="SMART" id="SM00342">
    <property type="entry name" value="HTH_ARAC"/>
    <property type="match status" value="1"/>
</dbReference>
<dbReference type="InterPro" id="IPR003313">
    <property type="entry name" value="AraC-bd"/>
</dbReference>
<sequence>MKLPVFGIEKIFDLPYRAEDFKIIQHAPINTTVIAEPHKHDFYMLMLIEKGAGTHTIDFEEYPVHDRCIFFLAPGQAHQWDISADTHGYQVMFSPAFLAQKGPLWPFFTPNAIPVLQLTPAQLKQIQQEFRLMNEENAHHQPLYSNILHHRLQVVLFLLQRWYTTAHPGISHSTSNHLINKFLQLLERHYTQEAGVQFYADKLHITPSYLNQVCSRETGRTAGEYIRERILLEAKRMLSLTTMDIREIAYSLGFKDSSYFSRFFRKYTSQTPLEFRRKK</sequence>
<dbReference type="Gene3D" id="2.60.120.10">
    <property type="entry name" value="Jelly Rolls"/>
    <property type="match status" value="1"/>
</dbReference>
<dbReference type="Pfam" id="PF02311">
    <property type="entry name" value="AraC_binding"/>
    <property type="match status" value="1"/>
</dbReference>
<dbReference type="InterPro" id="IPR014710">
    <property type="entry name" value="RmlC-like_jellyroll"/>
</dbReference>
<comment type="caution">
    <text evidence="5">The sequence shown here is derived from an EMBL/GenBank/DDBJ whole genome shotgun (WGS) entry which is preliminary data.</text>
</comment>
<dbReference type="PROSITE" id="PS01124">
    <property type="entry name" value="HTH_ARAC_FAMILY_2"/>
    <property type="match status" value="1"/>
</dbReference>
<dbReference type="EMBL" id="QLMA01000001">
    <property type="protein sequence ID" value="RAJ87907.1"/>
    <property type="molecule type" value="Genomic_DNA"/>
</dbReference>
<dbReference type="GO" id="GO:0003700">
    <property type="term" value="F:DNA-binding transcription factor activity"/>
    <property type="evidence" value="ECO:0007669"/>
    <property type="project" value="InterPro"/>
</dbReference>
<reference evidence="5 6" key="1">
    <citation type="submission" date="2018-06" db="EMBL/GenBank/DDBJ databases">
        <title>Genomic Encyclopedia of Archaeal and Bacterial Type Strains, Phase II (KMG-II): from individual species to whole genera.</title>
        <authorList>
            <person name="Goeker M."/>
        </authorList>
    </citation>
    <scope>NUCLEOTIDE SEQUENCE [LARGE SCALE GENOMIC DNA]</scope>
    <source>
        <strain evidence="5 6">DSM 29821</strain>
    </source>
</reference>
<gene>
    <name evidence="5" type="ORF">CLV59_101672</name>
</gene>
<evidence type="ECO:0000256" key="3">
    <source>
        <dbReference type="ARBA" id="ARBA00023163"/>
    </source>
</evidence>
<protein>
    <submittedName>
        <fullName evidence="5">AraC-like DNA-binding protein</fullName>
    </submittedName>
</protein>
<dbReference type="RefSeq" id="WP_111590572.1">
    <property type="nucleotide sequence ID" value="NZ_QLMA01000001.1"/>
</dbReference>
<accession>A0A327WAX8</accession>
<proteinExistence type="predicted"/>
<keyword evidence="2 5" id="KW-0238">DNA-binding</keyword>
<name>A0A327WAX8_9BACT</name>
<dbReference type="SUPFAM" id="SSF46689">
    <property type="entry name" value="Homeodomain-like"/>
    <property type="match status" value="1"/>
</dbReference>
<dbReference type="InterPro" id="IPR009057">
    <property type="entry name" value="Homeodomain-like_sf"/>
</dbReference>
<dbReference type="PANTHER" id="PTHR43280:SF32">
    <property type="entry name" value="TRANSCRIPTIONAL REGULATORY PROTEIN"/>
    <property type="match status" value="1"/>
</dbReference>
<evidence type="ECO:0000256" key="1">
    <source>
        <dbReference type="ARBA" id="ARBA00023015"/>
    </source>
</evidence>
<dbReference type="OrthoDB" id="2585681at2"/>